<dbReference type="GO" id="GO:0046521">
    <property type="term" value="P:sphingoid catabolic process"/>
    <property type="evidence" value="ECO:0007669"/>
    <property type="project" value="TreeGrafter"/>
</dbReference>
<accession>A0A6G1CKB5</accession>
<dbReference type="PANTHER" id="PTHR28026">
    <property type="entry name" value="DUF962 DOMAIN PROTEIN (AFU_ORTHOLOGUE AFUA_8G05310)"/>
    <property type="match status" value="1"/>
</dbReference>
<evidence type="ECO:0008006" key="4">
    <source>
        <dbReference type="Google" id="ProtNLM"/>
    </source>
</evidence>
<feature type="transmembrane region" description="Helical" evidence="1">
    <location>
        <begin position="124"/>
        <end position="145"/>
    </location>
</feature>
<evidence type="ECO:0000313" key="2">
    <source>
        <dbReference type="EMBL" id="KAF0900586.1"/>
    </source>
</evidence>
<keyword evidence="1" id="KW-0472">Membrane</keyword>
<dbReference type="InterPro" id="IPR009305">
    <property type="entry name" value="Mpo1-like"/>
</dbReference>
<reference evidence="2 3" key="1">
    <citation type="submission" date="2019-11" db="EMBL/GenBank/DDBJ databases">
        <title>Whole genome sequence of Oryza granulata.</title>
        <authorList>
            <person name="Li W."/>
        </authorList>
    </citation>
    <scope>NUCLEOTIDE SEQUENCE [LARGE SCALE GENOMIC DNA]</scope>
    <source>
        <strain evidence="3">cv. Menghai</strain>
        <tissue evidence="2">Leaf</tissue>
    </source>
</reference>
<proteinExistence type="predicted"/>
<organism evidence="2 3">
    <name type="scientific">Oryza meyeriana var. granulata</name>
    <dbReference type="NCBI Taxonomy" id="110450"/>
    <lineage>
        <taxon>Eukaryota</taxon>
        <taxon>Viridiplantae</taxon>
        <taxon>Streptophyta</taxon>
        <taxon>Embryophyta</taxon>
        <taxon>Tracheophyta</taxon>
        <taxon>Spermatophyta</taxon>
        <taxon>Magnoliopsida</taxon>
        <taxon>Liliopsida</taxon>
        <taxon>Poales</taxon>
        <taxon>Poaceae</taxon>
        <taxon>BOP clade</taxon>
        <taxon>Oryzoideae</taxon>
        <taxon>Oryzeae</taxon>
        <taxon>Oryzinae</taxon>
        <taxon>Oryza</taxon>
        <taxon>Oryza meyeriana</taxon>
    </lineage>
</organism>
<dbReference type="SUPFAM" id="SSF51569">
    <property type="entry name" value="Aldolase"/>
    <property type="match status" value="1"/>
</dbReference>
<name>A0A6G1CKB5_9ORYZ</name>
<sequence>MSVSTMVPPATVVVARTRMLLYVPTTTRASREMAAKVVTAAALGTDMAELRLDHLSSFAPRRDLPVLLAQPRPLPAICVSRILDSGRWWSSSSMATAAKRRRGMLDLEAQFAFFRSQHRHPVNAAAHALLAWPILFTNLLILHFLPLPSPLDPALALALAYAAAYVAADRRAGALAGLLFLAGWAASRALAACLGFAVAWKVVLPTQLFCWTWQFLGHGLFEASFLPQSLSLKRGPSVSDLPEVFLMEPFLILLQILNKKFGYEPYPGFSKNVDKMEADLRESGELKQSKIT</sequence>
<evidence type="ECO:0000256" key="1">
    <source>
        <dbReference type="SAM" id="Phobius"/>
    </source>
</evidence>
<dbReference type="Gene3D" id="3.20.20.70">
    <property type="entry name" value="Aldolase class I"/>
    <property type="match status" value="1"/>
</dbReference>
<evidence type="ECO:0000313" key="3">
    <source>
        <dbReference type="Proteomes" id="UP000479710"/>
    </source>
</evidence>
<dbReference type="GO" id="GO:0005783">
    <property type="term" value="C:endoplasmic reticulum"/>
    <property type="evidence" value="ECO:0007669"/>
    <property type="project" value="TreeGrafter"/>
</dbReference>
<protein>
    <recommendedName>
        <fullName evidence="4">DUF962 domain-containing protein</fullName>
    </recommendedName>
</protein>
<dbReference type="Pfam" id="PF06127">
    <property type="entry name" value="Mpo1-like"/>
    <property type="match status" value="1"/>
</dbReference>
<comment type="caution">
    <text evidence="2">The sequence shown here is derived from an EMBL/GenBank/DDBJ whole genome shotgun (WGS) entry which is preliminary data.</text>
</comment>
<gene>
    <name evidence="2" type="ORF">E2562_033108</name>
</gene>
<keyword evidence="1" id="KW-1133">Transmembrane helix</keyword>
<dbReference type="EMBL" id="SPHZ02000009">
    <property type="protein sequence ID" value="KAF0900586.1"/>
    <property type="molecule type" value="Genomic_DNA"/>
</dbReference>
<dbReference type="PANTHER" id="PTHR28026:SF5">
    <property type="entry name" value="OS08G0433600 PROTEIN"/>
    <property type="match status" value="1"/>
</dbReference>
<dbReference type="GO" id="GO:0016020">
    <property type="term" value="C:membrane"/>
    <property type="evidence" value="ECO:0007669"/>
    <property type="project" value="GOC"/>
</dbReference>
<dbReference type="Proteomes" id="UP000479710">
    <property type="component" value="Unassembled WGS sequence"/>
</dbReference>
<keyword evidence="3" id="KW-1185">Reference proteome</keyword>
<keyword evidence="1" id="KW-0812">Transmembrane</keyword>
<dbReference type="InterPro" id="IPR013785">
    <property type="entry name" value="Aldolase_TIM"/>
</dbReference>
<dbReference type="OrthoDB" id="2124888at2759"/>
<feature type="transmembrane region" description="Helical" evidence="1">
    <location>
        <begin position="175"/>
        <end position="200"/>
    </location>
</feature>
<dbReference type="AlphaFoldDB" id="A0A6G1CKB5"/>